<dbReference type="InterPro" id="IPR024607">
    <property type="entry name" value="Sulfatase_CS"/>
</dbReference>
<dbReference type="SUPFAM" id="SSF53649">
    <property type="entry name" value="Alkaline phosphatase-like"/>
    <property type="match status" value="1"/>
</dbReference>
<dbReference type="EMBL" id="JANFZH010000044">
    <property type="protein sequence ID" value="MCQ4841296.1"/>
    <property type="molecule type" value="Genomic_DNA"/>
</dbReference>
<comment type="caution">
    <text evidence="5">The sequence shown here is derived from an EMBL/GenBank/DDBJ whole genome shotgun (WGS) entry which is preliminary data.</text>
</comment>
<evidence type="ECO:0000259" key="4">
    <source>
        <dbReference type="Pfam" id="PF00884"/>
    </source>
</evidence>
<dbReference type="InterPro" id="IPR000917">
    <property type="entry name" value="Sulfatase_N"/>
</dbReference>
<comment type="similarity">
    <text evidence="1">Belongs to the sulfatase family.</text>
</comment>
<keyword evidence="6" id="KW-1185">Reference proteome</keyword>
<keyword evidence="3" id="KW-0378">Hydrolase</keyword>
<dbReference type="GeneID" id="90531227"/>
<gene>
    <name evidence="5" type="ORF">NE695_15385</name>
</gene>
<sequence length="450" mass="50290">MNIILLHTHDLGRVIEPYGAGVRTPNLMALARESTLFRHCYCTAPTCSPSRAGMLTGMLPHSAGLLGLAHRGFHLKDYSKHLVRYLGDQGFETALCGIQHEAPSDKVQEWLGYEKILGPETAGGDIEGDLENARAVCRYLREPHNRPFFLSYGMASTHRVYPKNGGVDPNYVLPPFPIPDNAQTRQDTAELYQGVMAVDDCVGMVLDAIRETGREEDSIIVFTTDHGVAFPNMKCHLYDTGIGVALMLRYPGNPGKGTATDALCSHLDLFPTLCELAGLQPPPWLQGVSLCPVLEGRAGQVRDELFAEVTYHAAYEPMRCVRTRRYKYIRFFDDLDSFSPSNTDDGPSKTVFCEAGYFDRPHPRELLFDLTLDPVERVNLAEDPQLQDVLSGLRVRLQGMMEETDDPLLEAEYTDETGKKRYRRIPAPKDSIVNRQLCLSPETHDPADFE</sequence>
<proteinExistence type="inferred from homology"/>
<evidence type="ECO:0000256" key="2">
    <source>
        <dbReference type="ARBA" id="ARBA00022723"/>
    </source>
</evidence>
<evidence type="ECO:0000313" key="5">
    <source>
        <dbReference type="EMBL" id="MCQ4841296.1"/>
    </source>
</evidence>
<accession>A0ABT1S2X7</accession>
<dbReference type="CDD" id="cd16027">
    <property type="entry name" value="SGSH"/>
    <property type="match status" value="1"/>
</dbReference>
<protein>
    <submittedName>
        <fullName evidence="5">Sulfatase</fullName>
    </submittedName>
</protein>
<dbReference type="RefSeq" id="WP_066860668.1">
    <property type="nucleotide sequence ID" value="NZ_CABKVV010000010.1"/>
</dbReference>
<name>A0ABT1S2X7_9FIRM</name>
<evidence type="ECO:0000256" key="3">
    <source>
        <dbReference type="ARBA" id="ARBA00022801"/>
    </source>
</evidence>
<feature type="domain" description="Sulfatase N-terminal" evidence="4">
    <location>
        <begin position="18"/>
        <end position="278"/>
    </location>
</feature>
<dbReference type="PROSITE" id="PS00523">
    <property type="entry name" value="SULFATASE_1"/>
    <property type="match status" value="1"/>
</dbReference>
<dbReference type="InterPro" id="IPR017850">
    <property type="entry name" value="Alkaline_phosphatase_core_sf"/>
</dbReference>
<dbReference type="Proteomes" id="UP001524473">
    <property type="component" value="Unassembled WGS sequence"/>
</dbReference>
<dbReference type="PANTHER" id="PTHR45953">
    <property type="entry name" value="IDURONATE 2-SULFATASE"/>
    <property type="match status" value="1"/>
</dbReference>
<reference evidence="5 6" key="1">
    <citation type="submission" date="2022-06" db="EMBL/GenBank/DDBJ databases">
        <title>Isolation of gut microbiota from human fecal samples.</title>
        <authorList>
            <person name="Pamer E.G."/>
            <person name="Barat B."/>
            <person name="Waligurski E."/>
            <person name="Medina S."/>
            <person name="Paddock L."/>
            <person name="Mostad J."/>
        </authorList>
    </citation>
    <scope>NUCLEOTIDE SEQUENCE [LARGE SCALE GENOMIC DNA]</scope>
    <source>
        <strain evidence="5 6">DFI.9.73</strain>
    </source>
</reference>
<keyword evidence="2" id="KW-0479">Metal-binding</keyword>
<dbReference type="Gene3D" id="3.40.720.10">
    <property type="entry name" value="Alkaline Phosphatase, subunit A"/>
    <property type="match status" value="1"/>
</dbReference>
<dbReference type="PANTHER" id="PTHR45953:SF1">
    <property type="entry name" value="IDURONATE 2-SULFATASE"/>
    <property type="match status" value="1"/>
</dbReference>
<evidence type="ECO:0000313" key="6">
    <source>
        <dbReference type="Proteomes" id="UP001524473"/>
    </source>
</evidence>
<dbReference type="Pfam" id="PF00884">
    <property type="entry name" value="Sulfatase"/>
    <property type="match status" value="1"/>
</dbReference>
<organism evidence="5 6">
    <name type="scientific">Neglectibacter timonensis</name>
    <dbReference type="NCBI Taxonomy" id="1776382"/>
    <lineage>
        <taxon>Bacteria</taxon>
        <taxon>Bacillati</taxon>
        <taxon>Bacillota</taxon>
        <taxon>Clostridia</taxon>
        <taxon>Eubacteriales</taxon>
        <taxon>Oscillospiraceae</taxon>
        <taxon>Neglectibacter</taxon>
    </lineage>
</organism>
<evidence type="ECO:0000256" key="1">
    <source>
        <dbReference type="ARBA" id="ARBA00008779"/>
    </source>
</evidence>